<dbReference type="InterPro" id="IPR035999">
    <property type="entry name" value="Sec7_dom_sf"/>
</dbReference>
<dbReference type="AlphaFoldDB" id="I2H105"/>
<keyword evidence="4" id="KW-1185">Reference proteome</keyword>
<dbReference type="KEGG" id="tbl:TBLA_0C02470"/>
<gene>
    <name evidence="3" type="primary">TBLA0C02470</name>
    <name evidence="3" type="ORF">TBLA_0C02470</name>
</gene>
<dbReference type="PANTHER" id="PTHR10663:SF405">
    <property type="entry name" value="ARF GUANINE NUCLEOTIDE EXCHANGE FACTOR SYT1"/>
    <property type="match status" value="1"/>
</dbReference>
<dbReference type="InParanoid" id="I2H105"/>
<dbReference type="InterPro" id="IPR023394">
    <property type="entry name" value="Sec7_C_sf"/>
</dbReference>
<feature type="compositionally biased region" description="Polar residues" evidence="1">
    <location>
        <begin position="25"/>
        <end position="54"/>
    </location>
</feature>
<feature type="region of interest" description="Disordered" evidence="1">
    <location>
        <begin position="12"/>
        <end position="70"/>
    </location>
</feature>
<evidence type="ECO:0000313" key="3">
    <source>
        <dbReference type="EMBL" id="CCH60057.1"/>
    </source>
</evidence>
<dbReference type="GO" id="GO:0032012">
    <property type="term" value="P:regulation of ARF protein signal transduction"/>
    <property type="evidence" value="ECO:0007669"/>
    <property type="project" value="InterPro"/>
</dbReference>
<proteinExistence type="predicted"/>
<dbReference type="GeneID" id="14495037"/>
<dbReference type="RefSeq" id="XP_004179576.1">
    <property type="nucleotide sequence ID" value="XM_004179528.1"/>
</dbReference>
<protein>
    <recommendedName>
        <fullName evidence="2">SEC7 domain-containing protein</fullName>
    </recommendedName>
</protein>
<dbReference type="OMA" id="ANTICNK"/>
<evidence type="ECO:0000313" key="4">
    <source>
        <dbReference type="Proteomes" id="UP000002866"/>
    </source>
</evidence>
<feature type="region of interest" description="Disordered" evidence="1">
    <location>
        <begin position="756"/>
        <end position="793"/>
    </location>
</feature>
<dbReference type="Pfam" id="PF01369">
    <property type="entry name" value="Sec7"/>
    <property type="match status" value="1"/>
</dbReference>
<dbReference type="eggNOG" id="KOG0929">
    <property type="taxonomic scope" value="Eukaryota"/>
</dbReference>
<dbReference type="SUPFAM" id="SSF48425">
    <property type="entry name" value="Sec7 domain"/>
    <property type="match status" value="1"/>
</dbReference>
<organism evidence="3 4">
    <name type="scientific">Henningerozyma blattae (strain ATCC 34711 / CBS 6284 / DSM 70876 / NBRC 10599 / NRRL Y-10934 / UCD 77-7)</name>
    <name type="common">Yeast</name>
    <name type="synonym">Tetrapisispora blattae</name>
    <dbReference type="NCBI Taxonomy" id="1071380"/>
    <lineage>
        <taxon>Eukaryota</taxon>
        <taxon>Fungi</taxon>
        <taxon>Dikarya</taxon>
        <taxon>Ascomycota</taxon>
        <taxon>Saccharomycotina</taxon>
        <taxon>Saccharomycetes</taxon>
        <taxon>Saccharomycetales</taxon>
        <taxon>Saccharomycetaceae</taxon>
        <taxon>Henningerozyma</taxon>
    </lineage>
</organism>
<dbReference type="HOGENOM" id="CLU_278640_0_0_1"/>
<dbReference type="Proteomes" id="UP000002866">
    <property type="component" value="Chromosome 3"/>
</dbReference>
<feature type="domain" description="SEC7" evidence="2">
    <location>
        <begin position="328"/>
        <end position="465"/>
    </location>
</feature>
<dbReference type="FunCoup" id="I2H105">
    <property type="interactions" value="29"/>
</dbReference>
<name>I2H105_HENB6</name>
<dbReference type="PANTHER" id="PTHR10663">
    <property type="entry name" value="GUANYL-NUCLEOTIDE EXCHANGE FACTOR"/>
    <property type="match status" value="1"/>
</dbReference>
<dbReference type="OrthoDB" id="430364at2759"/>
<accession>I2H105</accession>
<reference evidence="3 4" key="1">
    <citation type="journal article" date="2011" name="Proc. Natl. Acad. Sci. U.S.A.">
        <title>Evolutionary erosion of yeast sex chromosomes by mating-type switching accidents.</title>
        <authorList>
            <person name="Gordon J.L."/>
            <person name="Armisen D."/>
            <person name="Proux-Wera E."/>
            <person name="Oheigeartaigh S.S."/>
            <person name="Byrne K.P."/>
            <person name="Wolfe K.H."/>
        </authorList>
    </citation>
    <scope>NUCLEOTIDE SEQUENCE [LARGE SCALE GENOMIC DNA]</scope>
    <source>
        <strain evidence="4">ATCC 34711 / CBS 6284 / DSM 70876 / NBRC 10599 / NRRL Y-10934 / UCD 77-7</strain>
    </source>
</reference>
<evidence type="ECO:0000259" key="2">
    <source>
        <dbReference type="PROSITE" id="PS50190"/>
    </source>
</evidence>
<dbReference type="InterPro" id="IPR000904">
    <property type="entry name" value="Sec7_dom"/>
</dbReference>
<dbReference type="PROSITE" id="PS50190">
    <property type="entry name" value="SEC7"/>
    <property type="match status" value="1"/>
</dbReference>
<dbReference type="GO" id="GO:0005085">
    <property type="term" value="F:guanyl-nucleotide exchange factor activity"/>
    <property type="evidence" value="ECO:0007669"/>
    <property type="project" value="InterPro"/>
</dbReference>
<dbReference type="Gene3D" id="1.10.1000.11">
    <property type="entry name" value="Arf Nucleotide-binding Site Opener,domain 2"/>
    <property type="match status" value="1"/>
</dbReference>
<sequence>MNQSIATLLKQKISQEESSGDAEGTTVSGNVSSENTTGLPSYNDSLMGQTSPSSAKHIRHRTSSTGTSVKKLSYNMPSMSSANVNPPENSNENLFINYLLYDNNDEIKDLHSSYIVSPNSTATNNDLHDINSRSRCTSPKSNCLSIQPTDPEFWEQSYIPYSADMQVISTAFTQNDESLKFKDSKEKDRELVRENLSTSSTRRNSFANVLTELVTLRSHSFSSLKNNTSHNHAHCHSSHVNFTNQNQNCHLNSLASQAIPPSRVATYSRSHSISSSSKAPISPTTNSIANPLNLNQPDITLDMLPKPPKPISLESVESYLLELSNYTKFIGRILSENDSTFTKQCLEYYMMNCFEFQSIPLDIALRQVLEFVDLPKETQQIDRLLLTFSKAYFEQNSQSFWLNDDQVYFLTFSLLILHTDYFNPNNKYKMTKKEFVELVHKDRDSFGFKIPIGVLSYFYENVISLESIKLKYKDLLKLQQSYNTDTIFSPKLLIKEKKLINISTIQPPSVVKQRSTSLSALHRKYSTTNSILTTHLHVSSNKPQNNALTPTYSLNSASTMNSPKNTPITNNSLNLQENINIYEYINQNSLNEINLLNFFEYRDSSTNVEKLLNTKFHNKLIQFLNNKKYNSHNLDISNDKNEILNGNEIIYNNKILNQIKNFKGGYLRVLPNSIKNGKEFFKNFRILNYTQDNIYYFKIIQMGDIKMLEPRLNLKCRSKSSSALNPNPTTAAAMAAAATSTIKKIPLVNASTSSSLQSISEPKLDPTSMRRNDKSELEEEYGGGGDGGCEEDEEDNSIIIDSKEYIWKEKFVILTIGGIWIFDKKKSQELTTYMIDDPNFHEEVYIVDCKSLKNIDQPIIYSNFFVSKEFSKDEKSLFSKIFLNSIKLQNSFDGYEINNGSARMKKKGENLNIRKNNSMFEIGDNLEDNIFELFGLHDSIRNEQDRVMMTYAGKFDILNREIFDSHHNNTVWKCKTSSERDSWVNCINLLAALDKCHFNHIDTITNTIIPSGHLSVEEKLRNITKTYQITFKELNKVQKHIQMYMQCIPIKHKTKNHLIEEINKLIIRMSELYFENKKNYTYSQIIDELYELLDTTTVNSISETASPSISHSNSTTGFLLNDSNLYKCITEEEL</sequence>
<dbReference type="EMBL" id="HE806318">
    <property type="protein sequence ID" value="CCH60057.1"/>
    <property type="molecule type" value="Genomic_DNA"/>
</dbReference>
<dbReference type="SMART" id="SM00222">
    <property type="entry name" value="Sec7"/>
    <property type="match status" value="1"/>
</dbReference>
<feature type="compositionally biased region" description="Basic and acidic residues" evidence="1">
    <location>
        <begin position="762"/>
        <end position="775"/>
    </location>
</feature>
<evidence type="ECO:0000256" key="1">
    <source>
        <dbReference type="SAM" id="MobiDB-lite"/>
    </source>
</evidence>